<dbReference type="OMA" id="CEREGND"/>
<keyword evidence="10" id="KW-1185">Reference proteome</keyword>
<proteinExistence type="inferred from homology"/>
<sequence length="473" mass="53392">MEAKAASVCAAAAAVAAGFYIYFGPATPERKSNKRGLCAGLYNIGNTCFMNSIFQGLASLQSFVMWLEGYCWEYGEKKEQVRLGNVLGDLLKELNLEWNDDEAALTARPLIQVLHHHGWVITPDQQDAHEFFQVLFSTLEDEMGQLPAVLDFNRIATFEKEKDETDGSAVHRNHTPVLRRCSRRRSPFRGLIASQLVCKTCLTKSPVRFDGCDSLSLSLPPTIQVNKIGLSIEDLLRQFVCSETVNAVECKECARKENQQNETKSTFVKRLTIGKVPQCLCIHIQRTYWHTDGIPYKNTMYIKYPEYLNLAPFMYMPAASSPRKFRLDVPFPYSGASTPEGSITPTNTNDLKAELGQLLTSSLLSSFSFSRQNSETRTRTVYRLTAVTAHLGDVNDGHYVTYRRFEPSNSSKPSLWVYTSDDVVETATLDQVLSCNAYMLFYERCPAGFEFEPLFDKIDEEVTKNFGFADDQD</sequence>
<dbReference type="PROSITE" id="PS00972">
    <property type="entry name" value="USP_1"/>
    <property type="match status" value="1"/>
</dbReference>
<dbReference type="PANTHER" id="PTHR24006">
    <property type="entry name" value="UBIQUITIN CARBOXYL-TERMINAL HYDROLASE"/>
    <property type="match status" value="1"/>
</dbReference>
<evidence type="ECO:0000256" key="1">
    <source>
        <dbReference type="ARBA" id="ARBA00000707"/>
    </source>
</evidence>
<evidence type="ECO:0000256" key="5">
    <source>
        <dbReference type="ARBA" id="ARBA00022801"/>
    </source>
</evidence>
<dbReference type="OrthoDB" id="2248014at2759"/>
<dbReference type="GO" id="GO:0006508">
    <property type="term" value="P:proteolysis"/>
    <property type="evidence" value="ECO:0007669"/>
    <property type="project" value="UniProtKB-KW"/>
</dbReference>
<evidence type="ECO:0000259" key="8">
    <source>
        <dbReference type="PROSITE" id="PS50235"/>
    </source>
</evidence>
<dbReference type="GO" id="GO:0005829">
    <property type="term" value="C:cytosol"/>
    <property type="evidence" value="ECO:0007669"/>
    <property type="project" value="TreeGrafter"/>
</dbReference>
<dbReference type="InterPro" id="IPR050164">
    <property type="entry name" value="Peptidase_C19"/>
</dbReference>
<evidence type="ECO:0000256" key="2">
    <source>
        <dbReference type="ARBA" id="ARBA00009085"/>
    </source>
</evidence>
<reference evidence="9" key="1">
    <citation type="submission" date="2022-11" db="UniProtKB">
        <authorList>
            <consortium name="EnsemblMetazoa"/>
        </authorList>
    </citation>
    <scope>IDENTIFICATION</scope>
</reference>
<dbReference type="InterPro" id="IPR018200">
    <property type="entry name" value="USP_CS"/>
</dbReference>
<dbReference type="PANTHER" id="PTHR24006:SF888">
    <property type="entry name" value="UBIQUITIN CARBOXYL-TERMINAL HYDROLASE 30"/>
    <property type="match status" value="1"/>
</dbReference>
<accession>A0A913X1Y8</accession>
<evidence type="ECO:0000256" key="7">
    <source>
        <dbReference type="RuleBase" id="RU366025"/>
    </source>
</evidence>
<dbReference type="EC" id="3.4.19.12" evidence="7"/>
<keyword evidence="4 7" id="KW-0833">Ubl conjugation pathway</keyword>
<dbReference type="Pfam" id="PF00443">
    <property type="entry name" value="UCH"/>
    <property type="match status" value="1"/>
</dbReference>
<dbReference type="EnsemblMetazoa" id="XM_021041996.2">
    <property type="protein sequence ID" value="XP_020897655.1"/>
    <property type="gene ID" value="LOC110236467"/>
</dbReference>
<comment type="catalytic activity">
    <reaction evidence="1 7">
        <text>Thiol-dependent hydrolysis of ester, thioester, amide, peptide and isopeptide bonds formed by the C-terminal Gly of ubiquitin (a 76-residue protein attached to proteins as an intracellular targeting signal).</text>
        <dbReference type="EC" id="3.4.19.12"/>
    </reaction>
</comment>
<dbReference type="PROSITE" id="PS50235">
    <property type="entry name" value="USP_3"/>
    <property type="match status" value="1"/>
</dbReference>
<dbReference type="CDD" id="cd02257">
    <property type="entry name" value="Peptidase_C19"/>
    <property type="match status" value="1"/>
</dbReference>
<dbReference type="AlphaFoldDB" id="A0A913X1Y8"/>
<evidence type="ECO:0000256" key="4">
    <source>
        <dbReference type="ARBA" id="ARBA00022786"/>
    </source>
</evidence>
<protein>
    <recommendedName>
        <fullName evidence="7">Ubiquitin carboxyl-terminal hydrolase</fullName>
        <ecNumber evidence="7">3.4.19.12</ecNumber>
    </recommendedName>
</protein>
<dbReference type="SUPFAM" id="SSF54001">
    <property type="entry name" value="Cysteine proteinases"/>
    <property type="match status" value="1"/>
</dbReference>
<keyword evidence="3 7" id="KW-0645">Protease</keyword>
<evidence type="ECO:0000313" key="10">
    <source>
        <dbReference type="Proteomes" id="UP000887567"/>
    </source>
</evidence>
<dbReference type="Proteomes" id="UP000887567">
    <property type="component" value="Unplaced"/>
</dbReference>
<keyword evidence="5 7" id="KW-0378">Hydrolase</keyword>
<dbReference type="Gene3D" id="3.90.70.10">
    <property type="entry name" value="Cysteine proteinases"/>
    <property type="match status" value="1"/>
</dbReference>
<dbReference type="GO" id="GO:0005634">
    <property type="term" value="C:nucleus"/>
    <property type="evidence" value="ECO:0007669"/>
    <property type="project" value="TreeGrafter"/>
</dbReference>
<dbReference type="RefSeq" id="XP_020897655.1">
    <property type="nucleotide sequence ID" value="XM_021041996.2"/>
</dbReference>
<dbReference type="InterPro" id="IPR038765">
    <property type="entry name" value="Papain-like_cys_pep_sf"/>
</dbReference>
<evidence type="ECO:0000313" key="9">
    <source>
        <dbReference type="EnsemblMetazoa" id="XP_020897655.1"/>
    </source>
</evidence>
<dbReference type="GO" id="GO:0004843">
    <property type="term" value="F:cysteine-type deubiquitinase activity"/>
    <property type="evidence" value="ECO:0007669"/>
    <property type="project" value="UniProtKB-UniRule"/>
</dbReference>
<dbReference type="PROSITE" id="PS00973">
    <property type="entry name" value="USP_2"/>
    <property type="match status" value="1"/>
</dbReference>
<evidence type="ECO:0000256" key="6">
    <source>
        <dbReference type="ARBA" id="ARBA00022807"/>
    </source>
</evidence>
<dbReference type="KEGG" id="epa:110236467"/>
<dbReference type="GO" id="GO:0016579">
    <property type="term" value="P:protein deubiquitination"/>
    <property type="evidence" value="ECO:0007669"/>
    <property type="project" value="InterPro"/>
</dbReference>
<name>A0A913X1Y8_EXADI</name>
<keyword evidence="6 7" id="KW-0788">Thiol protease</keyword>
<feature type="domain" description="USP" evidence="8">
    <location>
        <begin position="39"/>
        <end position="445"/>
    </location>
</feature>
<dbReference type="InterPro" id="IPR001394">
    <property type="entry name" value="Peptidase_C19_UCH"/>
</dbReference>
<organism evidence="9 10">
    <name type="scientific">Exaiptasia diaphana</name>
    <name type="common">Tropical sea anemone</name>
    <name type="synonym">Aiptasia pulchella</name>
    <dbReference type="NCBI Taxonomy" id="2652724"/>
    <lineage>
        <taxon>Eukaryota</taxon>
        <taxon>Metazoa</taxon>
        <taxon>Cnidaria</taxon>
        <taxon>Anthozoa</taxon>
        <taxon>Hexacorallia</taxon>
        <taxon>Actiniaria</taxon>
        <taxon>Aiptasiidae</taxon>
        <taxon>Exaiptasia</taxon>
    </lineage>
</organism>
<dbReference type="GeneID" id="110236467"/>
<comment type="similarity">
    <text evidence="2 7">Belongs to the peptidase C19 family.</text>
</comment>
<evidence type="ECO:0000256" key="3">
    <source>
        <dbReference type="ARBA" id="ARBA00022670"/>
    </source>
</evidence>
<dbReference type="InterPro" id="IPR028889">
    <property type="entry name" value="USP"/>
</dbReference>